<comment type="caution">
    <text evidence="8">The sequence shown here is derived from an EMBL/GenBank/DDBJ whole genome shotgun (WGS) entry which is preliminary data.</text>
</comment>
<dbReference type="InterPro" id="IPR020846">
    <property type="entry name" value="MFS_dom"/>
</dbReference>
<feature type="domain" description="Major facilitator superfamily (MFS) profile" evidence="7">
    <location>
        <begin position="218"/>
        <end position="411"/>
    </location>
</feature>
<dbReference type="Gene3D" id="1.20.1250.20">
    <property type="entry name" value="MFS general substrate transporter like domains"/>
    <property type="match status" value="2"/>
</dbReference>
<feature type="transmembrane region" description="Helical" evidence="6">
    <location>
        <begin position="314"/>
        <end position="335"/>
    </location>
</feature>
<evidence type="ECO:0000256" key="3">
    <source>
        <dbReference type="ARBA" id="ARBA00022692"/>
    </source>
</evidence>
<dbReference type="PANTHER" id="PTHR23513:SF11">
    <property type="entry name" value="STAPHYLOFERRIN A TRANSPORTER"/>
    <property type="match status" value="1"/>
</dbReference>
<sequence length="411" mass="41741">METAHPVKLWNKDFLLWLIGSGQSALGSSLAGIAMSFLVYRQTGSVSAMGVTLALSMLPALLSPFAGTLVDRIPLRVPLALGNLLRGVIQLGLGLATLSGHIPMPVVFALAFVNGLIGVLYGPASMSVLPNVVPKNQIARASGLMASVNQTANLLGLVGGGFLVAQIGTATSLIVDGASFLLMALLVVFVKLPAKAASRSGASFWSDFKGGLAYVRGSVLMMSMPLIALVINASFAPMEMLIPKRMTELGAGAAGYGLYFGLFTGGMALGSVVMAALGGKVKHGPTSALGLVVAGGVSVALAFTSAAWQMYVLAALTGAAIGITNVCISTLFLTLIDAEYRGRVGSLLGMVGMIGVPATLLLLAPIADSLSVGAIFGTSGVVTILGGLLWGLAQRKERAASSPLSSATPPA</sequence>
<evidence type="ECO:0000259" key="7">
    <source>
        <dbReference type="PROSITE" id="PS50850"/>
    </source>
</evidence>
<dbReference type="PRINTS" id="PR01988">
    <property type="entry name" value="EXPORTERBACE"/>
</dbReference>
<dbReference type="PANTHER" id="PTHR23513">
    <property type="entry name" value="INTEGRAL MEMBRANE EFFLUX PROTEIN-RELATED"/>
    <property type="match status" value="1"/>
</dbReference>
<feature type="transmembrane region" description="Helical" evidence="6">
    <location>
        <begin position="14"/>
        <end position="40"/>
    </location>
</feature>
<feature type="transmembrane region" description="Helical" evidence="6">
    <location>
        <begin position="102"/>
        <end position="122"/>
    </location>
</feature>
<feature type="transmembrane region" description="Helical" evidence="6">
    <location>
        <begin position="143"/>
        <end position="167"/>
    </location>
</feature>
<keyword evidence="2" id="KW-1003">Cell membrane</keyword>
<evidence type="ECO:0000256" key="1">
    <source>
        <dbReference type="ARBA" id="ARBA00004651"/>
    </source>
</evidence>
<keyword evidence="3 6" id="KW-0812">Transmembrane</keyword>
<feature type="transmembrane region" description="Helical" evidence="6">
    <location>
        <begin position="373"/>
        <end position="393"/>
    </location>
</feature>
<dbReference type="AlphaFoldDB" id="A0A318S4D2"/>
<evidence type="ECO:0000313" key="9">
    <source>
        <dbReference type="Proteomes" id="UP000248326"/>
    </source>
</evidence>
<feature type="transmembrane region" description="Helical" evidence="6">
    <location>
        <begin position="256"/>
        <end position="277"/>
    </location>
</feature>
<evidence type="ECO:0000256" key="5">
    <source>
        <dbReference type="ARBA" id="ARBA00023136"/>
    </source>
</evidence>
<protein>
    <submittedName>
        <fullName evidence="8">DHA3 family macrolide efflux protein-like MFS transporter</fullName>
    </submittedName>
</protein>
<accession>A0A318S4D2</accession>
<organism evidence="8 9">
    <name type="scientific">Deinococcus yavapaiensis KR-236</name>
    <dbReference type="NCBI Taxonomy" id="694435"/>
    <lineage>
        <taxon>Bacteria</taxon>
        <taxon>Thermotogati</taxon>
        <taxon>Deinococcota</taxon>
        <taxon>Deinococci</taxon>
        <taxon>Deinococcales</taxon>
        <taxon>Deinococcaceae</taxon>
        <taxon>Deinococcus</taxon>
    </lineage>
</organism>
<dbReference type="Proteomes" id="UP000248326">
    <property type="component" value="Unassembled WGS sequence"/>
</dbReference>
<feature type="transmembrane region" description="Helical" evidence="6">
    <location>
        <begin position="173"/>
        <end position="192"/>
    </location>
</feature>
<dbReference type="EMBL" id="QJSX01000014">
    <property type="protein sequence ID" value="PYE51918.1"/>
    <property type="molecule type" value="Genomic_DNA"/>
</dbReference>
<feature type="transmembrane region" description="Helical" evidence="6">
    <location>
        <begin position="347"/>
        <end position="367"/>
    </location>
</feature>
<keyword evidence="9" id="KW-1185">Reference proteome</keyword>
<keyword evidence="5 6" id="KW-0472">Membrane</keyword>
<feature type="transmembrane region" description="Helical" evidence="6">
    <location>
        <begin position="46"/>
        <end position="70"/>
    </location>
</feature>
<evidence type="ECO:0000256" key="2">
    <source>
        <dbReference type="ARBA" id="ARBA00022475"/>
    </source>
</evidence>
<feature type="transmembrane region" description="Helical" evidence="6">
    <location>
        <begin position="213"/>
        <end position="236"/>
    </location>
</feature>
<keyword evidence="4 6" id="KW-1133">Transmembrane helix</keyword>
<reference evidence="8 9" key="1">
    <citation type="submission" date="2018-06" db="EMBL/GenBank/DDBJ databases">
        <title>Genomic Encyclopedia of Type Strains, Phase IV (KMG-IV): sequencing the most valuable type-strain genomes for metagenomic binning, comparative biology and taxonomic classification.</title>
        <authorList>
            <person name="Goeker M."/>
        </authorList>
    </citation>
    <scope>NUCLEOTIDE SEQUENCE [LARGE SCALE GENOMIC DNA]</scope>
    <source>
        <strain evidence="8 9">DSM 18048</strain>
    </source>
</reference>
<dbReference type="PROSITE" id="PS50850">
    <property type="entry name" value="MFS"/>
    <property type="match status" value="1"/>
</dbReference>
<evidence type="ECO:0000313" key="8">
    <source>
        <dbReference type="EMBL" id="PYE51918.1"/>
    </source>
</evidence>
<name>A0A318S4D2_9DEIO</name>
<dbReference type="RefSeq" id="WP_110887943.1">
    <property type="nucleotide sequence ID" value="NZ_QJSX01000014.1"/>
</dbReference>
<dbReference type="GO" id="GO:0005886">
    <property type="term" value="C:plasma membrane"/>
    <property type="evidence" value="ECO:0007669"/>
    <property type="project" value="UniProtKB-SubCell"/>
</dbReference>
<dbReference type="InterPro" id="IPR036259">
    <property type="entry name" value="MFS_trans_sf"/>
</dbReference>
<dbReference type="InterPro" id="IPR022324">
    <property type="entry name" value="Bacilysin_exporter_BacE_put"/>
</dbReference>
<gene>
    <name evidence="8" type="ORF">DES52_114119</name>
</gene>
<dbReference type="InterPro" id="IPR011701">
    <property type="entry name" value="MFS"/>
</dbReference>
<dbReference type="CDD" id="cd06173">
    <property type="entry name" value="MFS_MefA_like"/>
    <property type="match status" value="1"/>
</dbReference>
<comment type="subcellular location">
    <subcellularLocation>
        <location evidence="1">Cell membrane</location>
        <topology evidence="1">Multi-pass membrane protein</topology>
    </subcellularLocation>
</comment>
<dbReference type="OrthoDB" id="9775268at2"/>
<feature type="transmembrane region" description="Helical" evidence="6">
    <location>
        <begin position="289"/>
        <end position="308"/>
    </location>
</feature>
<evidence type="ECO:0000256" key="4">
    <source>
        <dbReference type="ARBA" id="ARBA00022989"/>
    </source>
</evidence>
<evidence type="ECO:0000256" key="6">
    <source>
        <dbReference type="SAM" id="Phobius"/>
    </source>
</evidence>
<dbReference type="SUPFAM" id="SSF103473">
    <property type="entry name" value="MFS general substrate transporter"/>
    <property type="match status" value="1"/>
</dbReference>
<dbReference type="GO" id="GO:0022857">
    <property type="term" value="F:transmembrane transporter activity"/>
    <property type="evidence" value="ECO:0007669"/>
    <property type="project" value="InterPro"/>
</dbReference>
<proteinExistence type="predicted"/>
<dbReference type="Pfam" id="PF07690">
    <property type="entry name" value="MFS_1"/>
    <property type="match status" value="2"/>
</dbReference>